<dbReference type="EMBL" id="FSRG01000006">
    <property type="protein sequence ID" value="SIO28525.1"/>
    <property type="molecule type" value="Genomic_DNA"/>
</dbReference>
<accession>A0A1N6I987</accession>
<organism evidence="1 2">
    <name type="scientific">Halodesulfovibrio marinisediminis DSM 17456</name>
    <dbReference type="NCBI Taxonomy" id="1121457"/>
    <lineage>
        <taxon>Bacteria</taxon>
        <taxon>Pseudomonadati</taxon>
        <taxon>Thermodesulfobacteriota</taxon>
        <taxon>Desulfovibrionia</taxon>
        <taxon>Desulfovibrionales</taxon>
        <taxon>Desulfovibrionaceae</taxon>
        <taxon>Halodesulfovibrio</taxon>
    </lineage>
</organism>
<evidence type="ECO:0000313" key="1">
    <source>
        <dbReference type="EMBL" id="SIO28525.1"/>
    </source>
</evidence>
<evidence type="ECO:0000313" key="2">
    <source>
        <dbReference type="Proteomes" id="UP000184694"/>
    </source>
</evidence>
<name>A0A1N6I987_9BACT</name>
<dbReference type="Proteomes" id="UP000184694">
    <property type="component" value="Unassembled WGS sequence"/>
</dbReference>
<reference evidence="2" key="1">
    <citation type="submission" date="2016-11" db="EMBL/GenBank/DDBJ databases">
        <authorList>
            <person name="Varghese N."/>
            <person name="Submissions S."/>
        </authorList>
    </citation>
    <scope>NUCLEOTIDE SEQUENCE [LARGE SCALE GENOMIC DNA]</scope>
    <source>
        <strain evidence="2">DSM 17456</strain>
    </source>
</reference>
<dbReference type="SUPFAM" id="SSF140129">
    <property type="entry name" value="MxiH-like"/>
    <property type="match status" value="1"/>
</dbReference>
<keyword evidence="2" id="KW-1185">Reference proteome</keyword>
<sequence>MSLDLNAMFAQNLDKIEGAGEALQNKMQETLSKKEVSPQKMLSLQFELGQYNALLQATSTVAKSIMDTTKSVIQRAG</sequence>
<dbReference type="Pfam" id="PF09392">
    <property type="entry name" value="T3SS_needle_F"/>
    <property type="match status" value="1"/>
</dbReference>
<dbReference type="AlphaFoldDB" id="A0A1N6I987"/>
<gene>
    <name evidence="1" type="ORF">SAMN02745161_2534</name>
</gene>
<dbReference type="Gene3D" id="1.20.58.90">
    <property type="match status" value="1"/>
</dbReference>
<dbReference type="RefSeq" id="WP_074217305.1">
    <property type="nucleotide sequence ID" value="NZ_FSRG01000006.1"/>
</dbReference>
<dbReference type="STRING" id="1121457.SAMN02745161_2534"/>
<proteinExistence type="predicted"/>
<dbReference type="GO" id="GO:0015031">
    <property type="term" value="P:protein transport"/>
    <property type="evidence" value="ECO:0007669"/>
    <property type="project" value="InterPro"/>
</dbReference>
<dbReference type="InterPro" id="IPR037203">
    <property type="entry name" value="T3SS_needle-like_sf"/>
</dbReference>
<protein>
    <submittedName>
        <fullName evidence="1">Type III secretion system major needle protein, YscF/MxiH/PrgI family</fullName>
    </submittedName>
</protein>
<dbReference type="OrthoDB" id="5465305at2"/>
<dbReference type="InterPro" id="IPR021123">
    <property type="entry name" value="T3SS_needle-like"/>
</dbReference>